<organism evidence="2 3">
    <name type="scientific">Gymnopilus dilepis</name>
    <dbReference type="NCBI Taxonomy" id="231916"/>
    <lineage>
        <taxon>Eukaryota</taxon>
        <taxon>Fungi</taxon>
        <taxon>Dikarya</taxon>
        <taxon>Basidiomycota</taxon>
        <taxon>Agaricomycotina</taxon>
        <taxon>Agaricomycetes</taxon>
        <taxon>Agaricomycetidae</taxon>
        <taxon>Agaricales</taxon>
        <taxon>Agaricineae</taxon>
        <taxon>Hymenogastraceae</taxon>
        <taxon>Gymnopilus</taxon>
    </lineage>
</organism>
<feature type="compositionally biased region" description="Basic and acidic residues" evidence="1">
    <location>
        <begin position="115"/>
        <end position="127"/>
    </location>
</feature>
<dbReference type="AlphaFoldDB" id="A0A409X923"/>
<evidence type="ECO:0000313" key="2">
    <source>
        <dbReference type="EMBL" id="PPQ87266.1"/>
    </source>
</evidence>
<keyword evidence="3" id="KW-1185">Reference proteome</keyword>
<dbReference type="EMBL" id="NHYE01003895">
    <property type="protein sequence ID" value="PPQ87266.1"/>
    <property type="molecule type" value="Genomic_DNA"/>
</dbReference>
<sequence length="352" mass="40303">MRIKLLGQDLKRPYFVVYHLPLHRPSPSEDEPTSACRGRSWIAWLRNAEARSLDMLVFERSYEESVGWRVYEHEWTDLQGRRNPSASCLTPPSPLSVPEDHQHRPHPPSNFMDRLPSHRETSRRQRDPWMPSTSLVDARRVRSSYEESDGRRVGGNDRRAPALFHLTRPPTHSLLSLQVHRSASFASQETPAQPSIDLPPEKAKAPTSPSRSPGIDRLRTARPAGRSAIPRRRWWMLARSEIVRGVWRGECSRERVTFPRPREAYLLVFGAPQPFLRPRKTTNTPPTSLFFRLRTPPAYLLPSLRVHGSAAFRIARSAGGSAISRHSRRPSWMLGCFGGVWRAVCSREPENK</sequence>
<gene>
    <name evidence="2" type="ORF">CVT26_003763</name>
</gene>
<evidence type="ECO:0000313" key="3">
    <source>
        <dbReference type="Proteomes" id="UP000284706"/>
    </source>
</evidence>
<protein>
    <submittedName>
        <fullName evidence="2">Uncharacterized protein</fullName>
    </submittedName>
</protein>
<reference evidence="2 3" key="1">
    <citation type="journal article" date="2018" name="Evol. Lett.">
        <title>Horizontal gene cluster transfer increased hallucinogenic mushroom diversity.</title>
        <authorList>
            <person name="Reynolds H.T."/>
            <person name="Vijayakumar V."/>
            <person name="Gluck-Thaler E."/>
            <person name="Korotkin H.B."/>
            <person name="Matheny P.B."/>
            <person name="Slot J.C."/>
        </authorList>
    </citation>
    <scope>NUCLEOTIDE SEQUENCE [LARGE SCALE GENOMIC DNA]</scope>
    <source>
        <strain evidence="2 3">SRW20</strain>
    </source>
</reference>
<dbReference type="InParanoid" id="A0A409X923"/>
<feature type="region of interest" description="Disordered" evidence="1">
    <location>
        <begin position="81"/>
        <end position="158"/>
    </location>
</feature>
<dbReference type="Proteomes" id="UP000284706">
    <property type="component" value="Unassembled WGS sequence"/>
</dbReference>
<feature type="compositionally biased region" description="Basic and acidic residues" evidence="1">
    <location>
        <begin position="137"/>
        <end position="158"/>
    </location>
</feature>
<feature type="region of interest" description="Disordered" evidence="1">
    <location>
        <begin position="182"/>
        <end position="223"/>
    </location>
</feature>
<feature type="compositionally biased region" description="Polar residues" evidence="1">
    <location>
        <begin position="182"/>
        <end position="193"/>
    </location>
</feature>
<name>A0A409X923_9AGAR</name>
<comment type="caution">
    <text evidence="2">The sequence shown here is derived from an EMBL/GenBank/DDBJ whole genome shotgun (WGS) entry which is preliminary data.</text>
</comment>
<proteinExistence type="predicted"/>
<evidence type="ECO:0000256" key="1">
    <source>
        <dbReference type="SAM" id="MobiDB-lite"/>
    </source>
</evidence>
<accession>A0A409X923</accession>